<comment type="caution">
    <text evidence="4">The sequence shown here is derived from an EMBL/GenBank/DDBJ whole genome shotgun (WGS) entry which is preliminary data.</text>
</comment>
<reference evidence="4 5" key="1">
    <citation type="submission" date="2017-11" db="EMBL/GenBank/DDBJ databases">
        <title>Genomic Encyclopedia of Archaeal and Bacterial Type Strains, Phase II (KMG-II): From Individual Species to Whole Genera.</title>
        <authorList>
            <person name="Goeker M."/>
        </authorList>
    </citation>
    <scope>NUCLEOTIDE SEQUENCE [LARGE SCALE GENOMIC DNA]</scope>
    <source>
        <strain evidence="4 5">DSM 25478</strain>
    </source>
</reference>
<dbReference type="Proteomes" id="UP000231693">
    <property type="component" value="Unassembled WGS sequence"/>
</dbReference>
<dbReference type="EMBL" id="PGFE01000004">
    <property type="protein sequence ID" value="PJJ69979.1"/>
    <property type="molecule type" value="Genomic_DNA"/>
</dbReference>
<feature type="site" description="Participates in a stacking interaction with the thymidine ring of dTDP-4-oxo-6-deoxyglucose" evidence="3">
    <location>
        <position position="151"/>
    </location>
</feature>
<dbReference type="Gene3D" id="2.60.120.10">
    <property type="entry name" value="Jelly Rolls"/>
    <property type="match status" value="1"/>
</dbReference>
<evidence type="ECO:0000256" key="1">
    <source>
        <dbReference type="ARBA" id="ARBA00010154"/>
    </source>
</evidence>
<sequence length="228" mass="24216">MRGTHDDDRQETTVQVRELAVPGAWEITPTQHGDDRGTFLEWYADPVVVEAIGHPLRLAQANLSVSAAGVVRGVHYADVPPGQAKHVTCVRGAVLDVVVDLRVGSPTFGTWDSVLLDDVDRRVVHIPEGLGHAFCALEDDSTVAYLCSTGYSPGREHGIDPLDPELGIAWPDRGRDGAPLVLRLSDKDAAAPRLAEALAAGALPDAGEVEAFRASLRAARPDAQGPTA</sequence>
<dbReference type="AlphaFoldDB" id="A0A2M9CDM6"/>
<feature type="active site" description="Proton donor" evidence="2">
    <location>
        <position position="145"/>
    </location>
</feature>
<keyword evidence="5" id="KW-1185">Reference proteome</keyword>
<protein>
    <submittedName>
        <fullName evidence="4">dTDP-4-dehydrorhamnose 3,5-epimerase</fullName>
    </submittedName>
</protein>
<dbReference type="GO" id="GO:0000271">
    <property type="term" value="P:polysaccharide biosynthetic process"/>
    <property type="evidence" value="ECO:0007669"/>
    <property type="project" value="TreeGrafter"/>
</dbReference>
<evidence type="ECO:0000313" key="4">
    <source>
        <dbReference type="EMBL" id="PJJ69979.1"/>
    </source>
</evidence>
<dbReference type="PANTHER" id="PTHR21047:SF2">
    <property type="entry name" value="THYMIDINE DIPHOSPHO-4-KETO-RHAMNOSE 3,5-EPIMERASE"/>
    <property type="match status" value="1"/>
</dbReference>
<organism evidence="4 5">
    <name type="scientific">Sediminihabitans luteus</name>
    <dbReference type="NCBI Taxonomy" id="1138585"/>
    <lineage>
        <taxon>Bacteria</taxon>
        <taxon>Bacillati</taxon>
        <taxon>Actinomycetota</taxon>
        <taxon>Actinomycetes</taxon>
        <taxon>Micrococcales</taxon>
        <taxon>Cellulomonadaceae</taxon>
        <taxon>Sediminihabitans</taxon>
    </lineage>
</organism>
<accession>A0A2M9CDM6</accession>
<evidence type="ECO:0000313" key="5">
    <source>
        <dbReference type="Proteomes" id="UP000231693"/>
    </source>
</evidence>
<proteinExistence type="inferred from homology"/>
<dbReference type="CDD" id="cd00438">
    <property type="entry name" value="cupin_RmlC"/>
    <property type="match status" value="1"/>
</dbReference>
<name>A0A2M9CDM6_9CELL</name>
<dbReference type="PANTHER" id="PTHR21047">
    <property type="entry name" value="DTDP-6-DEOXY-D-GLUCOSE-3,5 EPIMERASE"/>
    <property type="match status" value="1"/>
</dbReference>
<evidence type="ECO:0000256" key="3">
    <source>
        <dbReference type="PIRSR" id="PIRSR600888-3"/>
    </source>
</evidence>
<dbReference type="Pfam" id="PF00908">
    <property type="entry name" value="dTDP_sugar_isom"/>
    <property type="match status" value="1"/>
</dbReference>
<feature type="active site" description="Proton acceptor" evidence="2">
    <location>
        <position position="75"/>
    </location>
</feature>
<dbReference type="InterPro" id="IPR014710">
    <property type="entry name" value="RmlC-like_jellyroll"/>
</dbReference>
<dbReference type="InterPro" id="IPR011051">
    <property type="entry name" value="RmlC_Cupin_sf"/>
</dbReference>
<evidence type="ECO:0000256" key="2">
    <source>
        <dbReference type="PIRSR" id="PIRSR600888-1"/>
    </source>
</evidence>
<dbReference type="GO" id="GO:0008830">
    <property type="term" value="F:dTDP-4-dehydrorhamnose 3,5-epimerase activity"/>
    <property type="evidence" value="ECO:0007669"/>
    <property type="project" value="InterPro"/>
</dbReference>
<gene>
    <name evidence="4" type="ORF">CLV28_2456</name>
</gene>
<dbReference type="GO" id="GO:0019305">
    <property type="term" value="P:dTDP-rhamnose biosynthetic process"/>
    <property type="evidence" value="ECO:0007669"/>
    <property type="project" value="TreeGrafter"/>
</dbReference>
<comment type="similarity">
    <text evidence="1">Belongs to the dTDP-4-dehydrorhamnose 3,5-epimerase family.</text>
</comment>
<dbReference type="SUPFAM" id="SSF51182">
    <property type="entry name" value="RmlC-like cupins"/>
    <property type="match status" value="1"/>
</dbReference>
<dbReference type="GO" id="GO:0005829">
    <property type="term" value="C:cytosol"/>
    <property type="evidence" value="ECO:0007669"/>
    <property type="project" value="TreeGrafter"/>
</dbReference>
<dbReference type="InterPro" id="IPR000888">
    <property type="entry name" value="RmlC-like"/>
</dbReference>